<feature type="region of interest" description="Disordered" evidence="1">
    <location>
        <begin position="431"/>
        <end position="458"/>
    </location>
</feature>
<dbReference type="InterPro" id="IPR045063">
    <property type="entry name" value="Dynamin_N"/>
</dbReference>
<evidence type="ECO:0000256" key="1">
    <source>
        <dbReference type="SAM" id="MobiDB-lite"/>
    </source>
</evidence>
<proteinExistence type="predicted"/>
<dbReference type="CDD" id="cd09912">
    <property type="entry name" value="DLP_2"/>
    <property type="match status" value="1"/>
</dbReference>
<dbReference type="Gene3D" id="3.40.50.300">
    <property type="entry name" value="P-loop containing nucleotide triphosphate hydrolases"/>
    <property type="match status" value="1"/>
</dbReference>
<dbReference type="AlphaFoldDB" id="A0A1C5JAA1"/>
<reference evidence="4" key="1">
    <citation type="submission" date="2016-06" db="EMBL/GenBank/DDBJ databases">
        <authorList>
            <person name="Varghese N."/>
            <person name="Submissions Spin"/>
        </authorList>
    </citation>
    <scope>NUCLEOTIDE SEQUENCE [LARGE SCALE GENOMIC DNA]</scope>
    <source>
        <strain evidence="4">DSM 44983</strain>
    </source>
</reference>
<dbReference type="InterPro" id="IPR027417">
    <property type="entry name" value="P-loop_NTPase"/>
</dbReference>
<dbReference type="EMBL" id="LT607752">
    <property type="protein sequence ID" value="SCG67507.1"/>
    <property type="molecule type" value="Genomic_DNA"/>
</dbReference>
<dbReference type="PANTHER" id="PTHR43681:SF1">
    <property type="entry name" value="SARCALUMENIN"/>
    <property type="match status" value="1"/>
</dbReference>
<name>A0A1C5JAA1_9ACTN</name>
<dbReference type="InterPro" id="IPR051943">
    <property type="entry name" value="TRAFAC_Dynamin-like_GTPase"/>
</dbReference>
<dbReference type="RefSeq" id="WP_157517417.1">
    <property type="nucleotide sequence ID" value="NZ_LRMV01000001.1"/>
</dbReference>
<organism evidence="3 4">
    <name type="scientific">Micromonospora rifamycinica</name>
    <dbReference type="NCBI Taxonomy" id="291594"/>
    <lineage>
        <taxon>Bacteria</taxon>
        <taxon>Bacillati</taxon>
        <taxon>Actinomycetota</taxon>
        <taxon>Actinomycetes</taxon>
        <taxon>Micromonosporales</taxon>
        <taxon>Micromonosporaceae</taxon>
        <taxon>Micromonospora</taxon>
    </lineage>
</organism>
<accession>A0A1C5JAA1</accession>
<sequence length="641" mass="68679">MNDLEHLRDDSIALIDQVTAALGDELPAASATMLAGCRDRLRHARYHLVVCGEFRQGKSSLLNALVERPGLFPVDIDVTTSVVTVLQWAERDTATVHFAEDPDDPEASRPPLPVDLADLPAYVTEQGNPGNEKRVSLLVLGAPLEQLTPGLVLVDTPGIGSVNPAHTAATRAFLPRADALIFVSSVLEPVTTAELDFLAGALAQCPTVLVTITQADKVVEPEPVVEAARNRIAEVAGRPPGELTVLPVSALRKFDALEDGDPELLDGSGFPALERHLWGALAGTVGGLRIDGELETVTALLDGAAAPVAIELAGLVEDSFGELDAELKASRTAAEKLRGAGQRWRRTARDDLDRAARPVRDQLSSDFDRIVDEFRRSLDSDDALTDPAAVVRQVSDQIVDAGSRAATDLRRAVDEVAERHATQLEIELTLPTVDPDGPALSGAPDGTAPPAGDFTPPHRAKQTSFAAFRTSWAGGMAYGGAGTLIGAAAGSFVPVVGTIVGGILGGVIGQLTGWFAGRREARLQAERQRRQDQVGALRSHVLPMLDSARRRAERQLTYQVKDYADALLLALDNQLDAQAEAYAMTERRLVEARSRGVHERKLRIAQLEERLGVYAGLQERVDATRSRARRLTHRSPDGPAN</sequence>
<evidence type="ECO:0000313" key="4">
    <source>
        <dbReference type="Proteomes" id="UP000198226"/>
    </source>
</evidence>
<feature type="domain" description="Dynamin N-terminal" evidence="2">
    <location>
        <begin position="48"/>
        <end position="204"/>
    </location>
</feature>
<dbReference type="Pfam" id="PF00350">
    <property type="entry name" value="Dynamin_N"/>
    <property type="match status" value="1"/>
</dbReference>
<keyword evidence="4" id="KW-1185">Reference proteome</keyword>
<dbReference type="PANTHER" id="PTHR43681">
    <property type="entry name" value="TRANSMEMBRANE GTPASE FZO"/>
    <property type="match status" value="1"/>
</dbReference>
<dbReference type="Proteomes" id="UP000198226">
    <property type="component" value="Chromosome I"/>
</dbReference>
<evidence type="ECO:0000313" key="3">
    <source>
        <dbReference type="EMBL" id="SCG67507.1"/>
    </source>
</evidence>
<protein>
    <submittedName>
        <fullName evidence="3">Dynamin family protein</fullName>
    </submittedName>
</protein>
<evidence type="ECO:0000259" key="2">
    <source>
        <dbReference type="Pfam" id="PF00350"/>
    </source>
</evidence>
<dbReference type="OrthoDB" id="3798616at2"/>
<dbReference type="SUPFAM" id="SSF52540">
    <property type="entry name" value="P-loop containing nucleoside triphosphate hydrolases"/>
    <property type="match status" value="1"/>
</dbReference>
<gene>
    <name evidence="3" type="ORF">GA0070623_3277</name>
</gene>